<feature type="non-terminal residue" evidence="1">
    <location>
        <position position="163"/>
    </location>
</feature>
<dbReference type="AlphaFoldDB" id="J9E0C4"/>
<evidence type="ECO:0000313" key="2">
    <source>
        <dbReference type="Proteomes" id="UP000004810"/>
    </source>
</evidence>
<organism evidence="1 2">
    <name type="scientific">Wuchereria bancrofti</name>
    <dbReference type="NCBI Taxonomy" id="6293"/>
    <lineage>
        <taxon>Eukaryota</taxon>
        <taxon>Metazoa</taxon>
        <taxon>Ecdysozoa</taxon>
        <taxon>Nematoda</taxon>
        <taxon>Chromadorea</taxon>
        <taxon>Rhabditida</taxon>
        <taxon>Spirurina</taxon>
        <taxon>Spiruromorpha</taxon>
        <taxon>Filarioidea</taxon>
        <taxon>Onchocercidae</taxon>
        <taxon>Wuchereria</taxon>
    </lineage>
</organism>
<proteinExistence type="predicted"/>
<comment type="caution">
    <text evidence="1">The sequence shown here is derived from an EMBL/GenBank/DDBJ whole genome shotgun (WGS) entry which is preliminary data.</text>
</comment>
<name>J9E0C4_WUCBA</name>
<reference evidence="2" key="1">
    <citation type="submission" date="2012-08" db="EMBL/GenBank/DDBJ databases">
        <title>The Genome Sequence of Wuchereria bancrofti.</title>
        <authorList>
            <person name="Nutman T.B."/>
            <person name="Fink D.L."/>
            <person name="Russ C."/>
            <person name="Young S."/>
            <person name="Zeng Q."/>
            <person name="Koehrsen M."/>
            <person name="Alvarado L."/>
            <person name="Berlin A."/>
            <person name="Chapman S.B."/>
            <person name="Chen Z."/>
            <person name="Freedman E."/>
            <person name="Gellesch M."/>
            <person name="Goldberg J."/>
            <person name="Griggs A."/>
            <person name="Gujja S."/>
            <person name="Heilman E.R."/>
            <person name="Heiman D."/>
            <person name="Hepburn T."/>
            <person name="Howarth C."/>
            <person name="Jen D."/>
            <person name="Larson L."/>
            <person name="Lewis B."/>
            <person name="Mehta T."/>
            <person name="Park D."/>
            <person name="Pearson M."/>
            <person name="Roberts A."/>
            <person name="Saif S."/>
            <person name="Shea T."/>
            <person name="Shenoy N."/>
            <person name="Sisk P."/>
            <person name="Stolte C."/>
            <person name="Sykes S."/>
            <person name="Walk T."/>
            <person name="White J."/>
            <person name="Yandava C."/>
            <person name="Haas B."/>
            <person name="Henn M.R."/>
            <person name="Nusbaum C."/>
            <person name="Birren B."/>
        </authorList>
    </citation>
    <scope>NUCLEOTIDE SEQUENCE [LARGE SCALE GENOMIC DNA]</scope>
    <source>
        <strain evidence="2">NA</strain>
    </source>
</reference>
<dbReference type="Proteomes" id="UP000004810">
    <property type="component" value="Unassembled WGS sequence"/>
</dbReference>
<evidence type="ECO:0000313" key="1">
    <source>
        <dbReference type="EMBL" id="EJW75553.1"/>
    </source>
</evidence>
<gene>
    <name evidence="1" type="ORF">WUBG_13538</name>
</gene>
<accession>J9E0C4</accession>
<sequence length="163" mass="18506">MEVRSSEENKKQRELEEQILEKKKVARENYVHAVYVAVREDLKNVLLKDLMRKIESVAFEKLERGWKERGKAKIVEQDGESWQSEAKDDVTDIPILTVDKTNFTSAKQTVSSKDSLNEVVRQVTEQTRAEMSAAFGPDTAALLGTGLFFKGLGIARNMPSFKK</sequence>
<dbReference type="EMBL" id="ADBV01010392">
    <property type="protein sequence ID" value="EJW75553.1"/>
    <property type="molecule type" value="Genomic_DNA"/>
</dbReference>
<protein>
    <submittedName>
        <fullName evidence="1">Uncharacterized protein</fullName>
    </submittedName>
</protein>